<keyword evidence="6" id="KW-1185">Reference proteome</keyword>
<dbReference type="PANTHER" id="PTHR38100:SF1">
    <property type="entry name" value="HIGH FREQUENCY LYSOGENIZATION PROTEIN HFLD"/>
    <property type="match status" value="1"/>
</dbReference>
<comment type="similarity">
    <text evidence="4">Belongs to the HflD family.</text>
</comment>
<comment type="subcellular location">
    <subcellularLocation>
        <location evidence="4">Cytoplasm</location>
    </subcellularLocation>
    <subcellularLocation>
        <location evidence="4">Cell membrane</location>
        <topology evidence="4">Peripheral membrane protein</topology>
        <orientation evidence="4">Cytoplasmic side</orientation>
    </subcellularLocation>
</comment>
<dbReference type="Gene3D" id="1.10.3890.10">
    <property type="entry name" value="HflD-like"/>
    <property type="match status" value="1"/>
</dbReference>
<dbReference type="HAMAP" id="MF_00695">
    <property type="entry name" value="HflD_protein"/>
    <property type="match status" value="1"/>
</dbReference>
<dbReference type="NCBIfam" id="NF001248">
    <property type="entry name" value="PRK00218.1-4"/>
    <property type="match status" value="1"/>
</dbReference>
<evidence type="ECO:0000313" key="5">
    <source>
        <dbReference type="EMBL" id="SUT89204.1"/>
    </source>
</evidence>
<dbReference type="InterPro" id="IPR035932">
    <property type="entry name" value="HflD-like_sf"/>
</dbReference>
<organism evidence="5 6">
    <name type="scientific">[Actinobacillus] rossii</name>
    <dbReference type="NCBI Taxonomy" id="123820"/>
    <lineage>
        <taxon>Bacteria</taxon>
        <taxon>Pseudomonadati</taxon>
        <taxon>Pseudomonadota</taxon>
        <taxon>Gammaproteobacteria</taxon>
        <taxon>Pasteurellales</taxon>
        <taxon>Pasteurellaceae</taxon>
    </lineage>
</organism>
<evidence type="ECO:0000256" key="2">
    <source>
        <dbReference type="ARBA" id="ARBA00022490"/>
    </source>
</evidence>
<dbReference type="EMBL" id="UFRQ01000003">
    <property type="protein sequence ID" value="SUT89204.1"/>
    <property type="molecule type" value="Genomic_DNA"/>
</dbReference>
<dbReference type="AlphaFoldDB" id="A0A380TNE5"/>
<evidence type="ECO:0000256" key="4">
    <source>
        <dbReference type="HAMAP-Rule" id="MF_00695"/>
    </source>
</evidence>
<gene>
    <name evidence="4 5" type="primary">hflD</name>
    <name evidence="5" type="ORF">NCTC10801_00839</name>
</gene>
<dbReference type="Pfam" id="PF04356">
    <property type="entry name" value="DUF489"/>
    <property type="match status" value="1"/>
</dbReference>
<dbReference type="Proteomes" id="UP000254649">
    <property type="component" value="Unassembled WGS sequence"/>
</dbReference>
<dbReference type="NCBIfam" id="NF001246">
    <property type="entry name" value="PRK00218.1-2"/>
    <property type="match status" value="1"/>
</dbReference>
<evidence type="ECO:0000256" key="3">
    <source>
        <dbReference type="ARBA" id="ARBA00023136"/>
    </source>
</evidence>
<accession>A0A380TNE5</accession>
<sequence length="204" mass="22636">MANDYHQIALSLAGVCQAAKLVQQFAHNGQADIHAFETSLNSLLQTTPDSVLAVYGNASHNLKLGLESLLEQLNGENAELARYWLGLLALAGKLSKNAGAKAELARRIQYLPTQLEYHRLFDDNILDIVATMYTDIISPLGKRLLVQGKPVYLSQETIQNRIRACLLAGIRSAMLWQQIGGSKWQILFSRRKIFNAAQAIYNSL</sequence>
<protein>
    <recommendedName>
        <fullName evidence="4">High frequency lysogenization protein HflD homolog</fullName>
    </recommendedName>
</protein>
<keyword evidence="3 4" id="KW-0472">Membrane</keyword>
<dbReference type="GO" id="GO:0005886">
    <property type="term" value="C:plasma membrane"/>
    <property type="evidence" value="ECO:0007669"/>
    <property type="project" value="UniProtKB-SubCell"/>
</dbReference>
<proteinExistence type="inferred from homology"/>
<evidence type="ECO:0000313" key="6">
    <source>
        <dbReference type="Proteomes" id="UP000254649"/>
    </source>
</evidence>
<keyword evidence="1 4" id="KW-1003">Cell membrane</keyword>
<dbReference type="PANTHER" id="PTHR38100">
    <property type="entry name" value="HIGH FREQUENCY LYSOGENIZATION PROTEIN HFLD"/>
    <property type="match status" value="1"/>
</dbReference>
<name>A0A380TNE5_9PAST</name>
<dbReference type="SUPFAM" id="SSF101322">
    <property type="entry name" value="YcfC-like"/>
    <property type="match status" value="1"/>
</dbReference>
<evidence type="ECO:0000256" key="1">
    <source>
        <dbReference type="ARBA" id="ARBA00022475"/>
    </source>
</evidence>
<dbReference type="InterPro" id="IPR007451">
    <property type="entry name" value="HflD"/>
</dbReference>
<reference evidence="5 6" key="1">
    <citation type="submission" date="2018-06" db="EMBL/GenBank/DDBJ databases">
        <authorList>
            <consortium name="Pathogen Informatics"/>
            <person name="Doyle S."/>
        </authorList>
    </citation>
    <scope>NUCLEOTIDE SEQUENCE [LARGE SCALE GENOMIC DNA]</scope>
    <source>
        <strain evidence="5 6">NCTC10801</strain>
    </source>
</reference>
<keyword evidence="2 4" id="KW-0963">Cytoplasm</keyword>
<dbReference type="GO" id="GO:0005737">
    <property type="term" value="C:cytoplasm"/>
    <property type="evidence" value="ECO:0007669"/>
    <property type="project" value="UniProtKB-SubCell"/>
</dbReference>
<dbReference type="OrthoDB" id="9788031at2"/>